<dbReference type="Gene3D" id="3.40.50.10320">
    <property type="entry name" value="LmbE-like"/>
    <property type="match status" value="1"/>
</dbReference>
<dbReference type="PANTHER" id="PTHR12993">
    <property type="entry name" value="N-ACETYLGLUCOSAMINYL-PHOSPHATIDYLINOSITOL DE-N-ACETYLASE-RELATED"/>
    <property type="match status" value="1"/>
</dbReference>
<keyword evidence="3" id="KW-1185">Reference proteome</keyword>
<reference evidence="2 3" key="1">
    <citation type="submission" date="2020-03" db="EMBL/GenBank/DDBJ databases">
        <title>Whole genome shotgun sequence of Phytohabitans houttuyneae NBRC 108639.</title>
        <authorList>
            <person name="Komaki H."/>
            <person name="Tamura T."/>
        </authorList>
    </citation>
    <scope>NUCLEOTIDE SEQUENCE [LARGE SCALE GENOMIC DNA]</scope>
    <source>
        <strain evidence="2 3">NBRC 108639</strain>
    </source>
</reference>
<comment type="caution">
    <text evidence="2">The sequence shown here is derived from an EMBL/GenBank/DDBJ whole genome shotgun (WGS) entry which is preliminary data.</text>
</comment>
<dbReference type="Proteomes" id="UP000482800">
    <property type="component" value="Unassembled WGS sequence"/>
</dbReference>
<name>A0A6V8KWF7_9ACTN</name>
<sequence length="205" mass="22166">MVTSSILLTVMAHPDDAELWAGGAIARHVQTGGSATVAVTKHDPIRASEATNGAQILGADIYLDDELTPATISTLLTEVRPDIVITHSTDDIHPEHRQCAERVLAALPDIVITTGHPSRVYHCDSYNNLDQHGKPLHLPTIIDITDQWPTKTAALKAHTSQPIVNHFGPMSETLSRLHGMRIGTTHAEAFRPLPVLGRLPATESL</sequence>
<evidence type="ECO:0000256" key="1">
    <source>
        <dbReference type="ARBA" id="ARBA00022833"/>
    </source>
</evidence>
<gene>
    <name evidence="2" type="ORF">Phou_090950</name>
</gene>
<dbReference type="PANTHER" id="PTHR12993:SF11">
    <property type="entry name" value="N-ACETYLGLUCOSAMINYL-PHOSPHATIDYLINOSITOL DE-N-ACETYLASE"/>
    <property type="match status" value="1"/>
</dbReference>
<dbReference type="InterPro" id="IPR024078">
    <property type="entry name" value="LmbE-like_dom_sf"/>
</dbReference>
<reference evidence="2 3" key="2">
    <citation type="submission" date="2020-03" db="EMBL/GenBank/DDBJ databases">
        <authorList>
            <person name="Ichikawa N."/>
            <person name="Kimura A."/>
            <person name="Kitahashi Y."/>
            <person name="Uohara A."/>
        </authorList>
    </citation>
    <scope>NUCLEOTIDE SEQUENCE [LARGE SCALE GENOMIC DNA]</scope>
    <source>
        <strain evidence="2 3">NBRC 108639</strain>
    </source>
</reference>
<dbReference type="GO" id="GO:0016811">
    <property type="term" value="F:hydrolase activity, acting on carbon-nitrogen (but not peptide) bonds, in linear amides"/>
    <property type="evidence" value="ECO:0007669"/>
    <property type="project" value="TreeGrafter"/>
</dbReference>
<dbReference type="GO" id="GO:0016137">
    <property type="term" value="P:glycoside metabolic process"/>
    <property type="evidence" value="ECO:0007669"/>
    <property type="project" value="UniProtKB-ARBA"/>
</dbReference>
<dbReference type="SUPFAM" id="SSF102588">
    <property type="entry name" value="LmbE-like"/>
    <property type="match status" value="1"/>
</dbReference>
<accession>A0A6V8KWF7</accession>
<dbReference type="EMBL" id="BLPF01000004">
    <property type="protein sequence ID" value="GFJ84915.1"/>
    <property type="molecule type" value="Genomic_DNA"/>
</dbReference>
<proteinExistence type="predicted"/>
<dbReference type="AlphaFoldDB" id="A0A6V8KWF7"/>
<keyword evidence="1" id="KW-0862">Zinc</keyword>
<evidence type="ECO:0000313" key="3">
    <source>
        <dbReference type="Proteomes" id="UP000482800"/>
    </source>
</evidence>
<evidence type="ECO:0000313" key="2">
    <source>
        <dbReference type="EMBL" id="GFJ84915.1"/>
    </source>
</evidence>
<organism evidence="2 3">
    <name type="scientific">Phytohabitans houttuyneae</name>
    <dbReference type="NCBI Taxonomy" id="1076126"/>
    <lineage>
        <taxon>Bacteria</taxon>
        <taxon>Bacillati</taxon>
        <taxon>Actinomycetota</taxon>
        <taxon>Actinomycetes</taxon>
        <taxon>Micromonosporales</taxon>
        <taxon>Micromonosporaceae</taxon>
    </lineage>
</organism>
<protein>
    <submittedName>
        <fullName evidence="2">PIG-L domain-containing protein</fullName>
    </submittedName>
</protein>
<dbReference type="Pfam" id="PF02585">
    <property type="entry name" value="PIG-L"/>
    <property type="match status" value="1"/>
</dbReference>
<dbReference type="InterPro" id="IPR003737">
    <property type="entry name" value="GlcNAc_PI_deacetylase-related"/>
</dbReference>